<keyword evidence="1" id="KW-0175">Coiled coil</keyword>
<proteinExistence type="predicted"/>
<feature type="coiled-coil region" evidence="1">
    <location>
        <begin position="331"/>
        <end position="358"/>
    </location>
</feature>
<accession>A0ABP6PL05</accession>
<sequence length="1028" mass="113348">MRDKGGPVVEEAGAQSPVDVFRSMERSYSPVPAGRPRSIHEGFSVLDFELRFLSLLAAATVRAAGHTPAGVGRSPGLGEWTGYLRHVRKQLDDCPTVPAARVGRAVIEVLDRYDRGVPGAPHELRNLKRLRDHISHGGALPTDRTDLTTLDELVHAVADAIAACLADAGLRTVADDGTGESQPVFVWDGDEVPLWPFLYVTGTGAWHLFSKFAGAQPSYLCFGGTVVTATPKGEAVRSALHPLLKPKKADNGTLDYFIRDVERDLRGFADDDSEPVYADHDHGFEYYWDKATGEGTGTQSRRDYFRLGPDNARQWRDESGWVPYSDYLRKLANWQVVATRLRQKLDQLETQLAAEERETLGWASRERGTTRMAKVIVHDMDGSHAGPPSTFAELIDGVDEDLQANRGQTQVVFINGEAGIGKTRAMLDAAKSRAREVEQALLEGRPSHQALFLYVRSTGQVLDSLRTVVDSAVASTRNLTDKGVKALCRNGLMTLLIDGFDELLGGVGYSDAIGSLRPWLDDLGGRGVVVVSARSSYYMGQYRSSVERANEQGLPYVRHRIAEVQRWSPADVESFLDECEVPRRSLDRLSEHDRRLLGLPFFARVFAEMTLDPNESEIKSDTLTERLLSKYVAREERKLMTGEAGAALLSSAELRRMFEYVAEFMASHDEREADMSELEDAAEYAIEAELSSRRHLKQRLPVLCGLAAASDDASSSRFRFQHELFFDQFLAGAASRYLLEGHPALFQAMLKQSHWRSATVTGVVSTAGAQLTVRAVSDFAPRIGGTERQMESTVAATNLGALWTAVVRETGTLTGQTVVNAIFADELDLSQVEDVDARLVGCELSSLTLPATPGWSLRLENTTVKKIKVSGSPNALRHLHGVRHADLVELLLPNELLDRKEGILAALQRYGAEVVDAESRNDDLPPIEVLAARHFLTSMARRVEKSVILRSDNQPEDNRLKWAQAYGPDAWKKFVNELLVTGLAADENFSASGERKIRLRLKCSASAILADDGSRPGTEEFWARLGGK</sequence>
<dbReference type="EMBL" id="BAAAUH010000023">
    <property type="protein sequence ID" value="GAA3181712.1"/>
    <property type="molecule type" value="Genomic_DNA"/>
</dbReference>
<name>A0ABP6PL05_9ACTN</name>
<dbReference type="Proteomes" id="UP001501866">
    <property type="component" value="Unassembled WGS sequence"/>
</dbReference>
<evidence type="ECO:0000313" key="2">
    <source>
        <dbReference type="EMBL" id="GAA3181712.1"/>
    </source>
</evidence>
<evidence type="ECO:0008006" key="4">
    <source>
        <dbReference type="Google" id="ProtNLM"/>
    </source>
</evidence>
<gene>
    <name evidence="2" type="ORF">GCM10010451_33660</name>
</gene>
<keyword evidence="3" id="KW-1185">Reference proteome</keyword>
<comment type="caution">
    <text evidence="2">The sequence shown here is derived from an EMBL/GenBank/DDBJ whole genome shotgun (WGS) entry which is preliminary data.</text>
</comment>
<evidence type="ECO:0000313" key="3">
    <source>
        <dbReference type="Proteomes" id="UP001501866"/>
    </source>
</evidence>
<organism evidence="2 3">
    <name type="scientific">Streptomyces virens</name>
    <dbReference type="NCBI Taxonomy" id="285572"/>
    <lineage>
        <taxon>Bacteria</taxon>
        <taxon>Bacillati</taxon>
        <taxon>Actinomycetota</taxon>
        <taxon>Actinomycetes</taxon>
        <taxon>Kitasatosporales</taxon>
        <taxon>Streptomycetaceae</taxon>
        <taxon>Streptomyces</taxon>
    </lineage>
</organism>
<reference evidence="3" key="1">
    <citation type="journal article" date="2019" name="Int. J. Syst. Evol. Microbiol.">
        <title>The Global Catalogue of Microorganisms (GCM) 10K type strain sequencing project: providing services to taxonomists for standard genome sequencing and annotation.</title>
        <authorList>
            <consortium name="The Broad Institute Genomics Platform"/>
            <consortium name="The Broad Institute Genome Sequencing Center for Infectious Disease"/>
            <person name="Wu L."/>
            <person name="Ma J."/>
        </authorList>
    </citation>
    <scope>NUCLEOTIDE SEQUENCE [LARGE SCALE GENOMIC DNA]</scope>
    <source>
        <strain evidence="3">JCM 9095</strain>
    </source>
</reference>
<evidence type="ECO:0000256" key="1">
    <source>
        <dbReference type="SAM" id="Coils"/>
    </source>
</evidence>
<dbReference type="SUPFAM" id="SSF52540">
    <property type="entry name" value="P-loop containing nucleoside triphosphate hydrolases"/>
    <property type="match status" value="1"/>
</dbReference>
<protein>
    <recommendedName>
        <fullName evidence="4">NACHT domain-containing protein</fullName>
    </recommendedName>
</protein>
<dbReference type="InterPro" id="IPR027417">
    <property type="entry name" value="P-loop_NTPase"/>
</dbReference>